<evidence type="ECO:0000313" key="3">
    <source>
        <dbReference type="Proteomes" id="UP001162060"/>
    </source>
</evidence>
<proteinExistence type="predicted"/>
<gene>
    <name evidence="2" type="ORF">PM001_LOCUS21583</name>
</gene>
<dbReference type="AlphaFoldDB" id="A0AAV1UT54"/>
<dbReference type="Proteomes" id="UP001162060">
    <property type="component" value="Unassembled WGS sequence"/>
</dbReference>
<evidence type="ECO:0000313" key="2">
    <source>
        <dbReference type="EMBL" id="CAK7936433.1"/>
    </source>
</evidence>
<comment type="caution">
    <text evidence="2">The sequence shown here is derived from an EMBL/GenBank/DDBJ whole genome shotgun (WGS) entry which is preliminary data.</text>
</comment>
<reference evidence="2" key="1">
    <citation type="submission" date="2024-01" db="EMBL/GenBank/DDBJ databases">
        <authorList>
            <person name="Webb A."/>
        </authorList>
    </citation>
    <scope>NUCLEOTIDE SEQUENCE</scope>
    <source>
        <strain evidence="2">Pm1</strain>
    </source>
</reference>
<name>A0AAV1UT54_9STRA</name>
<accession>A0AAV1UT54</accession>
<evidence type="ECO:0008006" key="4">
    <source>
        <dbReference type="Google" id="ProtNLM"/>
    </source>
</evidence>
<dbReference type="EMBL" id="CAKLBY020000224">
    <property type="protein sequence ID" value="CAK7936433.1"/>
    <property type="molecule type" value="Genomic_DNA"/>
</dbReference>
<organism evidence="2 3">
    <name type="scientific">Peronospora matthiolae</name>
    <dbReference type="NCBI Taxonomy" id="2874970"/>
    <lineage>
        <taxon>Eukaryota</taxon>
        <taxon>Sar</taxon>
        <taxon>Stramenopiles</taxon>
        <taxon>Oomycota</taxon>
        <taxon>Peronosporomycetes</taxon>
        <taxon>Peronosporales</taxon>
        <taxon>Peronosporaceae</taxon>
        <taxon>Peronospora</taxon>
    </lineage>
</organism>
<sequence>MLPGYAENVEGYSLFDLDDAKVKTSPSVKLDERAVGGIYDTQSSQLGTVTQITTKHDERTVPVPDQRQNMFEPMEPAEEYVPYMEMDDVEPED</sequence>
<feature type="region of interest" description="Disordered" evidence="1">
    <location>
        <begin position="64"/>
        <end position="93"/>
    </location>
</feature>
<protein>
    <recommendedName>
        <fullName evidence="4">PRC-barrel domain-containing protein</fullName>
    </recommendedName>
</protein>
<evidence type="ECO:0000256" key="1">
    <source>
        <dbReference type="SAM" id="MobiDB-lite"/>
    </source>
</evidence>